<comment type="caution">
    <text evidence="1">The sequence shown here is derived from an EMBL/GenBank/DDBJ whole genome shotgun (WGS) entry which is preliminary data.</text>
</comment>
<sequence>MPNEDDGVEVPFANLDNNLDPIKYEQSELTKVNKTIHSFLHLSLSDALSSLRQNEILSAMEKLIKSPNLWEDQKSILRNLRQFFSHISSEYESCKSQIQEADKFFQHRETLINSLQESQGIFNKMTVDDTTLEANISDYERETSMWEKKKQLANDKLVAVNRQWQSFKDSANQFH</sequence>
<proteinExistence type="predicted"/>
<dbReference type="Proteomes" id="UP000593564">
    <property type="component" value="Unassembled WGS sequence"/>
</dbReference>
<name>A0A7J7HHW8_CAMSI</name>
<dbReference type="AlphaFoldDB" id="A0A7J7HHW8"/>
<evidence type="ECO:0000313" key="2">
    <source>
        <dbReference type="Proteomes" id="UP000593564"/>
    </source>
</evidence>
<evidence type="ECO:0000313" key="1">
    <source>
        <dbReference type="EMBL" id="KAF5952500.1"/>
    </source>
</evidence>
<reference evidence="2" key="1">
    <citation type="journal article" date="2020" name="Nat. Commun.">
        <title>Genome assembly of wild tea tree DASZ reveals pedigree and selection history of tea varieties.</title>
        <authorList>
            <person name="Zhang W."/>
            <person name="Zhang Y."/>
            <person name="Qiu H."/>
            <person name="Guo Y."/>
            <person name="Wan H."/>
            <person name="Zhang X."/>
            <person name="Scossa F."/>
            <person name="Alseekh S."/>
            <person name="Zhang Q."/>
            <person name="Wang P."/>
            <person name="Xu L."/>
            <person name="Schmidt M.H."/>
            <person name="Jia X."/>
            <person name="Li D."/>
            <person name="Zhu A."/>
            <person name="Guo F."/>
            <person name="Chen W."/>
            <person name="Ni D."/>
            <person name="Usadel B."/>
            <person name="Fernie A.R."/>
            <person name="Wen W."/>
        </authorList>
    </citation>
    <scope>NUCLEOTIDE SEQUENCE [LARGE SCALE GENOMIC DNA]</scope>
    <source>
        <strain evidence="2">cv. G240</strain>
    </source>
</reference>
<dbReference type="EMBL" id="JACBKZ010000004">
    <property type="protein sequence ID" value="KAF5952500.1"/>
    <property type="molecule type" value="Genomic_DNA"/>
</dbReference>
<accession>A0A7J7HHW8</accession>
<protein>
    <submittedName>
        <fullName evidence="1">Uncharacterized protein</fullName>
    </submittedName>
</protein>
<keyword evidence="2" id="KW-1185">Reference proteome</keyword>
<reference evidence="1 2" key="2">
    <citation type="submission" date="2020-07" db="EMBL/GenBank/DDBJ databases">
        <title>Genome assembly of wild tea tree DASZ reveals pedigree and selection history of tea varieties.</title>
        <authorList>
            <person name="Zhang W."/>
        </authorList>
    </citation>
    <scope>NUCLEOTIDE SEQUENCE [LARGE SCALE GENOMIC DNA]</scope>
    <source>
        <strain evidence="2">cv. G240</strain>
        <tissue evidence="1">Leaf</tissue>
    </source>
</reference>
<gene>
    <name evidence="1" type="ORF">HYC85_010444</name>
</gene>
<organism evidence="1 2">
    <name type="scientific">Camellia sinensis</name>
    <name type="common">Tea plant</name>
    <name type="synonym">Thea sinensis</name>
    <dbReference type="NCBI Taxonomy" id="4442"/>
    <lineage>
        <taxon>Eukaryota</taxon>
        <taxon>Viridiplantae</taxon>
        <taxon>Streptophyta</taxon>
        <taxon>Embryophyta</taxon>
        <taxon>Tracheophyta</taxon>
        <taxon>Spermatophyta</taxon>
        <taxon>Magnoliopsida</taxon>
        <taxon>eudicotyledons</taxon>
        <taxon>Gunneridae</taxon>
        <taxon>Pentapetalae</taxon>
        <taxon>asterids</taxon>
        <taxon>Ericales</taxon>
        <taxon>Theaceae</taxon>
        <taxon>Camellia</taxon>
    </lineage>
</organism>